<keyword evidence="1" id="KW-0812">Transmembrane</keyword>
<keyword evidence="1" id="KW-0472">Membrane</keyword>
<protein>
    <submittedName>
        <fullName evidence="2">Uncharacterized protein</fullName>
    </submittedName>
</protein>
<keyword evidence="3" id="KW-1185">Reference proteome</keyword>
<proteinExistence type="predicted"/>
<dbReference type="PATRIC" id="fig|1139996.3.peg.16"/>
<dbReference type="HOGENOM" id="CLU_2878930_0_0_9"/>
<evidence type="ECO:0000313" key="2">
    <source>
        <dbReference type="EMBL" id="EOT30323.1"/>
    </source>
</evidence>
<dbReference type="RefSeq" id="WP_016173838.1">
    <property type="nucleotide sequence ID" value="NZ_KE136389.1"/>
</dbReference>
<name>S0NFC2_9ENTE</name>
<comment type="caution">
    <text evidence="2">The sequence shown here is derived from an EMBL/GenBank/DDBJ whole genome shotgun (WGS) entry which is preliminary data.</text>
</comment>
<organism evidence="2 3">
    <name type="scientific">Enterococcus saccharolyticus subsp. saccharolyticus ATCC 43076</name>
    <dbReference type="NCBI Taxonomy" id="1139996"/>
    <lineage>
        <taxon>Bacteria</taxon>
        <taxon>Bacillati</taxon>
        <taxon>Bacillota</taxon>
        <taxon>Bacilli</taxon>
        <taxon>Lactobacillales</taxon>
        <taxon>Enterococcaceae</taxon>
        <taxon>Enterococcus</taxon>
    </lineage>
</organism>
<dbReference type="STRING" id="41997.RV16_GL001389"/>
<sequence length="63" mass="7534">MIYRDKKWLLVLYLFYTAILIAGTYVFGKQALSGRPLYYLILLLLWLGVAKNIWILEKRRRGK</sequence>
<dbReference type="EMBL" id="AHYT01000001">
    <property type="protein sequence ID" value="EOT30323.1"/>
    <property type="molecule type" value="Genomic_DNA"/>
</dbReference>
<gene>
    <name evidence="2" type="ORF">OMQ_00026</name>
</gene>
<evidence type="ECO:0000256" key="1">
    <source>
        <dbReference type="SAM" id="Phobius"/>
    </source>
</evidence>
<dbReference type="AlphaFoldDB" id="S0NFC2"/>
<dbReference type="Proteomes" id="UP000014136">
    <property type="component" value="Unassembled WGS sequence"/>
</dbReference>
<feature type="transmembrane region" description="Helical" evidence="1">
    <location>
        <begin position="37"/>
        <end position="56"/>
    </location>
</feature>
<feature type="transmembrane region" description="Helical" evidence="1">
    <location>
        <begin position="7"/>
        <end position="25"/>
    </location>
</feature>
<keyword evidence="1" id="KW-1133">Transmembrane helix</keyword>
<accession>S0NFC2</accession>
<evidence type="ECO:0000313" key="3">
    <source>
        <dbReference type="Proteomes" id="UP000014136"/>
    </source>
</evidence>
<reference evidence="2 3" key="1">
    <citation type="submission" date="2013-03" db="EMBL/GenBank/DDBJ databases">
        <title>The Genome Sequence of Enterococcus saccharolyticus ATCC_43076 (Illumina only assembly).</title>
        <authorList>
            <consortium name="The Broad Institute Genomics Platform"/>
            <consortium name="The Broad Institute Genome Sequencing Center for Infectious Disease"/>
            <person name="Earl A."/>
            <person name="Russ C."/>
            <person name="Gilmore M."/>
            <person name="Surin D."/>
            <person name="Walker B."/>
            <person name="Young S."/>
            <person name="Zeng Q."/>
            <person name="Gargeya S."/>
            <person name="Fitzgerald M."/>
            <person name="Haas B."/>
            <person name="Abouelleil A."/>
            <person name="Allen A.W."/>
            <person name="Alvarado L."/>
            <person name="Arachchi H.M."/>
            <person name="Berlin A.M."/>
            <person name="Chapman S.B."/>
            <person name="Gainer-Dewar J."/>
            <person name="Goldberg J."/>
            <person name="Griggs A."/>
            <person name="Gujja S."/>
            <person name="Hansen M."/>
            <person name="Howarth C."/>
            <person name="Imamovic A."/>
            <person name="Ireland A."/>
            <person name="Larimer J."/>
            <person name="McCowan C."/>
            <person name="Murphy C."/>
            <person name="Pearson M."/>
            <person name="Poon T.W."/>
            <person name="Priest M."/>
            <person name="Roberts A."/>
            <person name="Saif S."/>
            <person name="Shea T."/>
            <person name="Sisk P."/>
            <person name="Sykes S."/>
            <person name="Wortman J."/>
            <person name="Nusbaum C."/>
            <person name="Birren B."/>
        </authorList>
    </citation>
    <scope>NUCLEOTIDE SEQUENCE [LARGE SCALE GENOMIC DNA]</scope>
    <source>
        <strain evidence="2 3">ATCC 43076</strain>
    </source>
</reference>